<protein>
    <recommendedName>
        <fullName evidence="2">CCHC-type domain-containing protein</fullName>
    </recommendedName>
</protein>
<keyword evidence="1" id="KW-0862">Zinc</keyword>
<keyword evidence="1" id="KW-0479">Metal-binding</keyword>
<gene>
    <name evidence="3" type="ORF">RGQ29_003191</name>
</gene>
<dbReference type="PANTHER" id="PTHR35046">
    <property type="entry name" value="ZINC KNUCKLE (CCHC-TYPE) FAMILY PROTEIN"/>
    <property type="match status" value="1"/>
</dbReference>
<dbReference type="InterPro" id="IPR001878">
    <property type="entry name" value="Znf_CCHC"/>
</dbReference>
<evidence type="ECO:0000259" key="2">
    <source>
        <dbReference type="PROSITE" id="PS50158"/>
    </source>
</evidence>
<feature type="domain" description="CCHC-type" evidence="2">
    <location>
        <begin position="185"/>
        <end position="201"/>
    </location>
</feature>
<accession>A0AAN7IEP4</accession>
<dbReference type="GO" id="GO:0003676">
    <property type="term" value="F:nucleic acid binding"/>
    <property type="evidence" value="ECO:0007669"/>
    <property type="project" value="InterPro"/>
</dbReference>
<keyword evidence="4" id="KW-1185">Reference proteome</keyword>
<organism evidence="3 4">
    <name type="scientific">Quercus rubra</name>
    <name type="common">Northern red oak</name>
    <name type="synonym">Quercus borealis</name>
    <dbReference type="NCBI Taxonomy" id="3512"/>
    <lineage>
        <taxon>Eukaryota</taxon>
        <taxon>Viridiplantae</taxon>
        <taxon>Streptophyta</taxon>
        <taxon>Embryophyta</taxon>
        <taxon>Tracheophyta</taxon>
        <taxon>Spermatophyta</taxon>
        <taxon>Magnoliopsida</taxon>
        <taxon>eudicotyledons</taxon>
        <taxon>Gunneridae</taxon>
        <taxon>Pentapetalae</taxon>
        <taxon>rosids</taxon>
        <taxon>fabids</taxon>
        <taxon>Fagales</taxon>
        <taxon>Fagaceae</taxon>
        <taxon>Quercus</taxon>
    </lineage>
</organism>
<evidence type="ECO:0000256" key="1">
    <source>
        <dbReference type="PROSITE-ProRule" id="PRU00047"/>
    </source>
</evidence>
<sequence>MSRHHNSKFEAVSDDEEENSIHRAYSHSFGGSTPPHPHYVDIPEFKRKMQLDDFIDWLTTVERIFDFKDVPENHKVKIVAIKLRKHASIWKRWKESSRENTLERVSVEYIVEFDRLMILCDVVELEEQMIACYLDGLRVEIRDMVQLQPYWTFNYVCKLAMKPFPLPKIATMKQSQKNESGSGYRCFKCQCLGHIAFDCPNCKIIFLVDEDVEIKDEDESALVSLVVQRSLKVVYVEDEWLRNNIFCTRRTSHGKFFDVIIDGGSCENVVVATTMEKLKLKTKNHP</sequence>
<dbReference type="PANTHER" id="PTHR35046:SF21">
    <property type="entry name" value="RETROTRANSPOSON GAG DOMAIN-CONTAINING PROTEIN-RELATED"/>
    <property type="match status" value="1"/>
</dbReference>
<evidence type="ECO:0000313" key="4">
    <source>
        <dbReference type="Proteomes" id="UP001324115"/>
    </source>
</evidence>
<dbReference type="AlphaFoldDB" id="A0AAN7IEP4"/>
<proteinExistence type="predicted"/>
<reference evidence="3 4" key="1">
    <citation type="journal article" date="2023" name="G3 (Bethesda)">
        <title>A haplotype-resolved chromosome-scale genome for Quercus rubra L. provides insights into the genetics of adaptive traits for red oak species.</title>
        <authorList>
            <person name="Kapoor B."/>
            <person name="Jenkins J."/>
            <person name="Schmutz J."/>
            <person name="Zhebentyayeva T."/>
            <person name="Kuelheim C."/>
            <person name="Coggeshall M."/>
            <person name="Heim C."/>
            <person name="Lasky J.R."/>
            <person name="Leites L."/>
            <person name="Islam-Faridi N."/>
            <person name="Romero-Severson J."/>
            <person name="DeLeo V.L."/>
            <person name="Lucas S.M."/>
            <person name="Lazic D."/>
            <person name="Gailing O."/>
            <person name="Carlson J."/>
            <person name="Staton M."/>
        </authorList>
    </citation>
    <scope>NUCLEOTIDE SEQUENCE [LARGE SCALE GENOMIC DNA]</scope>
    <source>
        <strain evidence="3">Pseudo-F2</strain>
    </source>
</reference>
<dbReference type="SUPFAM" id="SSF57756">
    <property type="entry name" value="Retrovirus zinc finger-like domains"/>
    <property type="match status" value="1"/>
</dbReference>
<dbReference type="EMBL" id="JAXUIC010000010">
    <property type="protein sequence ID" value="KAK4567278.1"/>
    <property type="molecule type" value="Genomic_DNA"/>
</dbReference>
<dbReference type="GO" id="GO:0008270">
    <property type="term" value="F:zinc ion binding"/>
    <property type="evidence" value="ECO:0007669"/>
    <property type="project" value="UniProtKB-KW"/>
</dbReference>
<dbReference type="Proteomes" id="UP001324115">
    <property type="component" value="Unassembled WGS sequence"/>
</dbReference>
<name>A0AAN7IEP4_QUERU</name>
<dbReference type="InterPro" id="IPR036875">
    <property type="entry name" value="Znf_CCHC_sf"/>
</dbReference>
<keyword evidence="1" id="KW-0863">Zinc-finger</keyword>
<comment type="caution">
    <text evidence="3">The sequence shown here is derived from an EMBL/GenBank/DDBJ whole genome shotgun (WGS) entry which is preliminary data.</text>
</comment>
<evidence type="ECO:0000313" key="3">
    <source>
        <dbReference type="EMBL" id="KAK4567278.1"/>
    </source>
</evidence>
<dbReference type="PROSITE" id="PS50158">
    <property type="entry name" value="ZF_CCHC"/>
    <property type="match status" value="1"/>
</dbReference>